<feature type="domain" description="Glycosyl transferase family 1" evidence="1">
    <location>
        <begin position="150"/>
        <end position="311"/>
    </location>
</feature>
<name>A0AB39WMY3_9FLAO</name>
<proteinExistence type="predicted"/>
<evidence type="ECO:0000259" key="1">
    <source>
        <dbReference type="Pfam" id="PF00534"/>
    </source>
</evidence>
<organism evidence="2">
    <name type="scientific">Flavobacterium sp. WC2429</name>
    <dbReference type="NCBI Taxonomy" id="3234140"/>
    <lineage>
        <taxon>Bacteria</taxon>
        <taxon>Pseudomonadati</taxon>
        <taxon>Bacteroidota</taxon>
        <taxon>Flavobacteriia</taxon>
        <taxon>Flavobacteriales</taxon>
        <taxon>Flavobacteriaceae</taxon>
        <taxon>Flavobacterium</taxon>
    </lineage>
</organism>
<evidence type="ECO:0000313" key="2">
    <source>
        <dbReference type="EMBL" id="XDV02391.1"/>
    </source>
</evidence>
<dbReference type="EMBL" id="CP165627">
    <property type="protein sequence ID" value="XDV02391.1"/>
    <property type="molecule type" value="Genomic_DNA"/>
</dbReference>
<dbReference type="CDD" id="cd03801">
    <property type="entry name" value="GT4_PimA-like"/>
    <property type="match status" value="1"/>
</dbReference>
<dbReference type="Gene3D" id="3.40.50.2000">
    <property type="entry name" value="Glycogen Phosphorylase B"/>
    <property type="match status" value="2"/>
</dbReference>
<accession>A0AB39WMY3</accession>
<reference evidence="2" key="1">
    <citation type="submission" date="2024-07" db="EMBL/GenBank/DDBJ databases">
        <authorList>
            <person name="Biller S.J."/>
        </authorList>
    </citation>
    <scope>NUCLEOTIDE SEQUENCE</scope>
    <source>
        <strain evidence="2">WC2429</strain>
    </source>
</reference>
<dbReference type="GO" id="GO:0016757">
    <property type="term" value="F:glycosyltransferase activity"/>
    <property type="evidence" value="ECO:0007669"/>
    <property type="project" value="UniProtKB-KW"/>
</dbReference>
<protein>
    <submittedName>
        <fullName evidence="2">Glycosyltransferase family 4 protein</fullName>
        <ecNumber evidence="2">2.4.-.-</ecNumber>
    </submittedName>
</protein>
<dbReference type="PANTHER" id="PTHR45947">
    <property type="entry name" value="SULFOQUINOVOSYL TRANSFERASE SQD2"/>
    <property type="match status" value="1"/>
</dbReference>
<dbReference type="InterPro" id="IPR050194">
    <property type="entry name" value="Glycosyltransferase_grp1"/>
</dbReference>
<gene>
    <name evidence="2" type="ORF">AB3G32_01725</name>
</gene>
<dbReference type="SUPFAM" id="SSF53756">
    <property type="entry name" value="UDP-Glycosyltransferase/glycogen phosphorylase"/>
    <property type="match status" value="1"/>
</dbReference>
<keyword evidence="2" id="KW-0808">Transferase</keyword>
<dbReference type="EC" id="2.4.-.-" evidence="2"/>
<dbReference type="RefSeq" id="WP_369765677.1">
    <property type="nucleotide sequence ID" value="NZ_CP165627.1"/>
</dbReference>
<dbReference type="Pfam" id="PF00534">
    <property type="entry name" value="Glycos_transf_1"/>
    <property type="match status" value="1"/>
</dbReference>
<sequence length="347" mass="39261">MKILFLSHKFYPEIGGIEVNSEILANQFVALGAEVHLLTWSEYVGEKIFPFKVIRNPDLSTLLKEHRWADVVFENNPSLKLSWPLLFFRKPHVVAIRTWISRMDGNLAFPDKIKLLWLKKASAVIAVSEEVRILSFAKAIVIGNPYRSSLFKITNTNQRTKDFVFLGRLVSDKGADLAVALLKKLHETAGDFKRYKELSLTIIGDGPEKERLIQLVKANNLSNYVHFTGMLQGDTLTSCLNEHKYLLAPSRWKEPFGNIALEGMACGCLPFVSDGGGLIDAVGNAGVVFERNNIDSFYEQVRELLESPEKETLLRLNSSGHLLKHQPEYVAQLYYDLIFKAYNSKSI</sequence>
<dbReference type="AlphaFoldDB" id="A0AB39WMY3"/>
<dbReference type="InterPro" id="IPR001296">
    <property type="entry name" value="Glyco_trans_1"/>
</dbReference>
<keyword evidence="2" id="KW-0328">Glycosyltransferase</keyword>
<dbReference type="PANTHER" id="PTHR45947:SF3">
    <property type="entry name" value="SULFOQUINOVOSYL TRANSFERASE SQD2"/>
    <property type="match status" value="1"/>
</dbReference>